<dbReference type="PANTHER" id="PTHR33164:SF106">
    <property type="entry name" value="TRANSCRIPTIONAL REGULATORY PROTEIN"/>
    <property type="match status" value="1"/>
</dbReference>
<evidence type="ECO:0000259" key="1">
    <source>
        <dbReference type="PROSITE" id="PS50995"/>
    </source>
</evidence>
<gene>
    <name evidence="2" type="ORF">ACFFH7_15475</name>
</gene>
<evidence type="ECO:0000313" key="3">
    <source>
        <dbReference type="Proteomes" id="UP001589810"/>
    </source>
</evidence>
<name>A0ABV6MRH4_9PSEU</name>
<feature type="domain" description="HTH marR-type" evidence="1">
    <location>
        <begin position="1"/>
        <end position="148"/>
    </location>
</feature>
<evidence type="ECO:0000313" key="2">
    <source>
        <dbReference type="EMBL" id="MFC0542898.1"/>
    </source>
</evidence>
<dbReference type="InterPro" id="IPR036388">
    <property type="entry name" value="WH-like_DNA-bd_sf"/>
</dbReference>
<dbReference type="Gene3D" id="1.10.10.10">
    <property type="entry name" value="Winged helix-like DNA-binding domain superfamily/Winged helix DNA-binding domain"/>
    <property type="match status" value="1"/>
</dbReference>
<dbReference type="InterPro" id="IPR036390">
    <property type="entry name" value="WH_DNA-bd_sf"/>
</dbReference>
<dbReference type="RefSeq" id="WP_273941306.1">
    <property type="nucleotide sequence ID" value="NZ_CP097263.1"/>
</dbReference>
<dbReference type="SMART" id="SM00347">
    <property type="entry name" value="HTH_MARR"/>
    <property type="match status" value="1"/>
</dbReference>
<dbReference type="PANTHER" id="PTHR33164">
    <property type="entry name" value="TRANSCRIPTIONAL REGULATOR, MARR FAMILY"/>
    <property type="match status" value="1"/>
</dbReference>
<sequence>MFDIDGEAVIRAVDFDFGQVNRDFSGAEVLFHAVVGETLGVSPTDYKCLDLLMRADSMVTAGRLADMSGLTTGAITGVVDRLERAGYVRRLRDPNDRRRILVAPCDGVDAKLAWVFEPLRQAVNALVESEFRNGEREAIRRYLQRMTELLREHTGRLQTAKR</sequence>
<dbReference type="Pfam" id="PF01047">
    <property type="entry name" value="MarR"/>
    <property type="match status" value="1"/>
</dbReference>
<dbReference type="SUPFAM" id="SSF46785">
    <property type="entry name" value="Winged helix' DNA-binding domain"/>
    <property type="match status" value="1"/>
</dbReference>
<dbReference type="PROSITE" id="PS50995">
    <property type="entry name" value="HTH_MARR_2"/>
    <property type="match status" value="1"/>
</dbReference>
<reference evidence="2 3" key="1">
    <citation type="submission" date="2024-09" db="EMBL/GenBank/DDBJ databases">
        <authorList>
            <person name="Sun Q."/>
            <person name="Mori K."/>
        </authorList>
    </citation>
    <scope>NUCLEOTIDE SEQUENCE [LARGE SCALE GENOMIC DNA]</scope>
    <source>
        <strain evidence="2 3">TBRC 1432</strain>
    </source>
</reference>
<comment type="caution">
    <text evidence="2">The sequence shown here is derived from an EMBL/GenBank/DDBJ whole genome shotgun (WGS) entry which is preliminary data.</text>
</comment>
<accession>A0ABV6MRH4</accession>
<dbReference type="Proteomes" id="UP001589810">
    <property type="component" value="Unassembled WGS sequence"/>
</dbReference>
<keyword evidence="3" id="KW-1185">Reference proteome</keyword>
<dbReference type="EMBL" id="JBHLUD010000004">
    <property type="protein sequence ID" value="MFC0542898.1"/>
    <property type="molecule type" value="Genomic_DNA"/>
</dbReference>
<dbReference type="InterPro" id="IPR039422">
    <property type="entry name" value="MarR/SlyA-like"/>
</dbReference>
<organism evidence="2 3">
    <name type="scientific">Kutzneria chonburiensis</name>
    <dbReference type="NCBI Taxonomy" id="1483604"/>
    <lineage>
        <taxon>Bacteria</taxon>
        <taxon>Bacillati</taxon>
        <taxon>Actinomycetota</taxon>
        <taxon>Actinomycetes</taxon>
        <taxon>Pseudonocardiales</taxon>
        <taxon>Pseudonocardiaceae</taxon>
        <taxon>Kutzneria</taxon>
    </lineage>
</organism>
<dbReference type="InterPro" id="IPR000835">
    <property type="entry name" value="HTH_MarR-typ"/>
</dbReference>
<protein>
    <submittedName>
        <fullName evidence="2">MarR family winged helix-turn-helix transcriptional regulator</fullName>
    </submittedName>
</protein>
<proteinExistence type="predicted"/>